<name>A0A5J4S4H6_9ZZZZ</name>
<dbReference type="AlphaFoldDB" id="A0A5J4S4H6"/>
<evidence type="ECO:0000256" key="1">
    <source>
        <dbReference type="ARBA" id="ARBA00022801"/>
    </source>
</evidence>
<evidence type="ECO:0000313" key="5">
    <source>
        <dbReference type="EMBL" id="KAA6341044.1"/>
    </source>
</evidence>
<protein>
    <recommendedName>
        <fullName evidence="4">PLD phosphodiesterase domain-containing protein</fullName>
    </recommendedName>
</protein>
<dbReference type="Gene3D" id="3.30.870.10">
    <property type="entry name" value="Endonuclease Chain A"/>
    <property type="match status" value="1"/>
</dbReference>
<keyword evidence="3" id="KW-0443">Lipid metabolism</keyword>
<dbReference type="PANTHER" id="PTHR43856">
    <property type="entry name" value="CARDIOLIPIN HYDROLASE"/>
    <property type="match status" value="1"/>
</dbReference>
<dbReference type="InterPro" id="IPR001736">
    <property type="entry name" value="PLipase_D/transphosphatidylase"/>
</dbReference>
<dbReference type="PROSITE" id="PS50035">
    <property type="entry name" value="PLD"/>
    <property type="match status" value="1"/>
</dbReference>
<evidence type="ECO:0000256" key="3">
    <source>
        <dbReference type="ARBA" id="ARBA00023098"/>
    </source>
</evidence>
<dbReference type="InterPro" id="IPR051406">
    <property type="entry name" value="PLD_domain"/>
</dbReference>
<dbReference type="SUPFAM" id="SSF56024">
    <property type="entry name" value="Phospholipase D/nuclease"/>
    <property type="match status" value="1"/>
</dbReference>
<dbReference type="GO" id="GO:0016891">
    <property type="term" value="F:RNA endonuclease activity producing 5'-phosphomonoesters, hydrolytic mechanism"/>
    <property type="evidence" value="ECO:0007669"/>
    <property type="project" value="TreeGrafter"/>
</dbReference>
<comment type="caution">
    <text evidence="5">The sequence shown here is derived from an EMBL/GenBank/DDBJ whole genome shotgun (WGS) entry which is preliminary data.</text>
</comment>
<proteinExistence type="predicted"/>
<dbReference type="Pfam" id="PF13091">
    <property type="entry name" value="PLDc_2"/>
    <property type="match status" value="1"/>
</dbReference>
<dbReference type="EMBL" id="SNRY01000416">
    <property type="protein sequence ID" value="KAA6341044.1"/>
    <property type="molecule type" value="Genomic_DNA"/>
</dbReference>
<organism evidence="5">
    <name type="scientific">termite gut metagenome</name>
    <dbReference type="NCBI Taxonomy" id="433724"/>
    <lineage>
        <taxon>unclassified sequences</taxon>
        <taxon>metagenomes</taxon>
        <taxon>organismal metagenomes</taxon>
    </lineage>
</organism>
<gene>
    <name evidence="5" type="ORF">EZS27_011135</name>
</gene>
<dbReference type="GO" id="GO:0016042">
    <property type="term" value="P:lipid catabolic process"/>
    <property type="evidence" value="ECO:0007669"/>
    <property type="project" value="UniProtKB-KW"/>
</dbReference>
<reference evidence="5" key="1">
    <citation type="submission" date="2019-03" db="EMBL/GenBank/DDBJ databases">
        <title>Single cell metagenomics reveals metabolic interactions within the superorganism composed of flagellate Streblomastix strix and complex community of Bacteroidetes bacteria on its surface.</title>
        <authorList>
            <person name="Treitli S.C."/>
            <person name="Kolisko M."/>
            <person name="Husnik F."/>
            <person name="Keeling P."/>
            <person name="Hampl V."/>
        </authorList>
    </citation>
    <scope>NUCLEOTIDE SEQUENCE</scope>
    <source>
        <strain evidence="5">STM</strain>
    </source>
</reference>
<keyword evidence="1" id="KW-0378">Hydrolase</keyword>
<accession>A0A5J4S4H6</accession>
<evidence type="ECO:0000259" key="4">
    <source>
        <dbReference type="PROSITE" id="PS50035"/>
    </source>
</evidence>
<keyword evidence="2" id="KW-0442">Lipid degradation</keyword>
<sequence>MVEVYFENIHEQIIQRLLLAQKSLKICVAWFTDVDIYNAVLDVQNKGVNVYIIIANHEFNQNSRVDYKKLLENNGCVSYIGNINDSAGNKLMHNKFSIIDDSILITGSYNWTYKDRMNDENIIVIDSEPNVIQKFNGKFDSFKPQYGFTINKQNAVELLPIEHIMNKWDNPDNLMPEKESLLDISLTLSKF</sequence>
<dbReference type="InterPro" id="IPR025202">
    <property type="entry name" value="PLD-like_dom"/>
</dbReference>
<feature type="domain" description="PLD phosphodiesterase" evidence="4">
    <location>
        <begin position="88"/>
        <end position="115"/>
    </location>
</feature>
<evidence type="ECO:0000256" key="2">
    <source>
        <dbReference type="ARBA" id="ARBA00022963"/>
    </source>
</evidence>
<dbReference type="PANTHER" id="PTHR43856:SF1">
    <property type="entry name" value="MITOCHONDRIAL CARDIOLIPIN HYDROLASE"/>
    <property type="match status" value="1"/>
</dbReference>